<dbReference type="Proteomes" id="UP001358586">
    <property type="component" value="Chromosome 4"/>
</dbReference>
<comment type="caution">
    <text evidence="2">The sequence shown here is derived from an EMBL/GenBank/DDBJ whole genome shotgun (WGS) entry which is preliminary data.</text>
</comment>
<evidence type="ECO:0000256" key="1">
    <source>
        <dbReference type="SAM" id="Coils"/>
    </source>
</evidence>
<accession>A0ABR0Q5W4</accession>
<gene>
    <name evidence="2" type="ORF">PVK06_010288</name>
</gene>
<protein>
    <submittedName>
        <fullName evidence="2">Uncharacterized protein</fullName>
    </submittedName>
</protein>
<evidence type="ECO:0000313" key="3">
    <source>
        <dbReference type="Proteomes" id="UP001358586"/>
    </source>
</evidence>
<dbReference type="EMBL" id="JARKNE010000004">
    <property type="protein sequence ID" value="KAK5834612.1"/>
    <property type="molecule type" value="Genomic_DNA"/>
</dbReference>
<proteinExistence type="predicted"/>
<sequence length="91" mass="10344">MKESLEVVERRTVELDLGKYQLKGQVLDALNEWDNALESVLTALKEQIEELKGELIVCRAAVGKMGFGYNTESSDGCFKREKFARDVENFL</sequence>
<reference evidence="2 3" key="1">
    <citation type="submission" date="2023-03" db="EMBL/GenBank/DDBJ databases">
        <title>WGS of Gossypium arboreum.</title>
        <authorList>
            <person name="Yu D."/>
        </authorList>
    </citation>
    <scope>NUCLEOTIDE SEQUENCE [LARGE SCALE GENOMIC DNA]</scope>
    <source>
        <tissue evidence="2">Leaf</tissue>
    </source>
</reference>
<feature type="coiled-coil region" evidence="1">
    <location>
        <begin position="34"/>
        <end position="61"/>
    </location>
</feature>
<name>A0ABR0Q5W4_GOSAR</name>
<keyword evidence="1" id="KW-0175">Coiled coil</keyword>
<organism evidence="2 3">
    <name type="scientific">Gossypium arboreum</name>
    <name type="common">Tree cotton</name>
    <name type="synonym">Gossypium nanking</name>
    <dbReference type="NCBI Taxonomy" id="29729"/>
    <lineage>
        <taxon>Eukaryota</taxon>
        <taxon>Viridiplantae</taxon>
        <taxon>Streptophyta</taxon>
        <taxon>Embryophyta</taxon>
        <taxon>Tracheophyta</taxon>
        <taxon>Spermatophyta</taxon>
        <taxon>Magnoliopsida</taxon>
        <taxon>eudicotyledons</taxon>
        <taxon>Gunneridae</taxon>
        <taxon>Pentapetalae</taxon>
        <taxon>rosids</taxon>
        <taxon>malvids</taxon>
        <taxon>Malvales</taxon>
        <taxon>Malvaceae</taxon>
        <taxon>Malvoideae</taxon>
        <taxon>Gossypium</taxon>
    </lineage>
</organism>
<keyword evidence="3" id="KW-1185">Reference proteome</keyword>
<evidence type="ECO:0000313" key="2">
    <source>
        <dbReference type="EMBL" id="KAK5834612.1"/>
    </source>
</evidence>